<feature type="region of interest" description="Disordered" evidence="1">
    <location>
        <begin position="1"/>
        <end position="31"/>
    </location>
</feature>
<reference evidence="2 3" key="1">
    <citation type="submission" date="2020-05" db="EMBL/GenBank/DDBJ databases">
        <title>Actinomadura verrucosospora NRRL-B18236 (PFL_A860) Genome sequencing and assembly.</title>
        <authorList>
            <person name="Samborskyy M."/>
        </authorList>
    </citation>
    <scope>NUCLEOTIDE SEQUENCE [LARGE SCALE GENOMIC DNA]</scope>
    <source>
        <strain evidence="2 3">NRRL:B18236</strain>
    </source>
</reference>
<dbReference type="AlphaFoldDB" id="A0A7D4A5F9"/>
<name>A0A7D4A5F9_ACTVE</name>
<evidence type="ECO:0000256" key="1">
    <source>
        <dbReference type="SAM" id="MobiDB-lite"/>
    </source>
</evidence>
<organism evidence="2 3">
    <name type="scientific">Actinomadura verrucosospora</name>
    <dbReference type="NCBI Taxonomy" id="46165"/>
    <lineage>
        <taxon>Bacteria</taxon>
        <taxon>Bacillati</taxon>
        <taxon>Actinomycetota</taxon>
        <taxon>Actinomycetes</taxon>
        <taxon>Streptosporangiales</taxon>
        <taxon>Thermomonosporaceae</taxon>
        <taxon>Actinomadura</taxon>
    </lineage>
</organism>
<protein>
    <submittedName>
        <fullName evidence="2">Uncharacterized protein</fullName>
    </submittedName>
</protein>
<dbReference type="EMBL" id="CP053892">
    <property type="protein sequence ID" value="QKG21247.1"/>
    <property type="molecule type" value="Genomic_DNA"/>
</dbReference>
<sequence>MADSPAPGVTSRRDGARRQLQPLVEPQPSQT</sequence>
<evidence type="ECO:0000313" key="2">
    <source>
        <dbReference type="EMBL" id="QKG21247.1"/>
    </source>
</evidence>
<accession>A0A7D4A5F9</accession>
<evidence type="ECO:0000313" key="3">
    <source>
        <dbReference type="Proteomes" id="UP000501240"/>
    </source>
</evidence>
<proteinExistence type="predicted"/>
<gene>
    <name evidence="2" type="ORF">ACTIVE_2885</name>
</gene>
<keyword evidence="3" id="KW-1185">Reference proteome</keyword>
<dbReference type="Proteomes" id="UP000501240">
    <property type="component" value="Chromosome"/>
</dbReference>